<name>A0A512E080_9PROT</name>
<sequence length="117" mass="12600">MPDPVFFTSLPHDLHAPLRMVADRLKTDPGFADALNAFLADDGSECDEPADLNDDPVPDIMVLDANNRLFVVLEGDWAQLVRVLAGLNSLPVDQGIRAALERYTATTLAQEAAGKVG</sequence>
<proteinExistence type="predicted"/>
<dbReference type="EMBL" id="BJYZ01000036">
    <property type="protein sequence ID" value="GEO42146.1"/>
    <property type="molecule type" value="Genomic_DNA"/>
</dbReference>
<dbReference type="Proteomes" id="UP000321523">
    <property type="component" value="Unassembled WGS sequence"/>
</dbReference>
<dbReference type="AlphaFoldDB" id="A0A512E080"/>
<organism evidence="1 2">
    <name type="scientific">Skermanella aerolata</name>
    <dbReference type="NCBI Taxonomy" id="393310"/>
    <lineage>
        <taxon>Bacteria</taxon>
        <taxon>Pseudomonadati</taxon>
        <taxon>Pseudomonadota</taxon>
        <taxon>Alphaproteobacteria</taxon>
        <taxon>Rhodospirillales</taxon>
        <taxon>Azospirillaceae</taxon>
        <taxon>Skermanella</taxon>
    </lineage>
</organism>
<reference evidence="1 2" key="1">
    <citation type="submission" date="2019-07" db="EMBL/GenBank/DDBJ databases">
        <title>Whole genome shotgun sequence of Skermanella aerolata NBRC 106429.</title>
        <authorList>
            <person name="Hosoyama A."/>
            <person name="Uohara A."/>
            <person name="Ohji S."/>
            <person name="Ichikawa N."/>
        </authorList>
    </citation>
    <scope>NUCLEOTIDE SEQUENCE [LARGE SCALE GENOMIC DNA]</scope>
    <source>
        <strain evidence="1 2">NBRC 106429</strain>
    </source>
</reference>
<comment type="caution">
    <text evidence="1">The sequence shown here is derived from an EMBL/GenBank/DDBJ whole genome shotgun (WGS) entry which is preliminary data.</text>
</comment>
<accession>A0A512E080</accession>
<protein>
    <submittedName>
        <fullName evidence="1">Uncharacterized protein</fullName>
    </submittedName>
</protein>
<evidence type="ECO:0000313" key="2">
    <source>
        <dbReference type="Proteomes" id="UP000321523"/>
    </source>
</evidence>
<evidence type="ECO:0000313" key="1">
    <source>
        <dbReference type="EMBL" id="GEO42146.1"/>
    </source>
</evidence>
<gene>
    <name evidence="1" type="ORF">SAE02_62940</name>
</gene>
<keyword evidence="2" id="KW-1185">Reference proteome</keyword>